<proteinExistence type="predicted"/>
<sequence length="368" mass="38078">MFYTGVTTVKTTAVFPVRLGSSAGPRGASRLTTTFRRGPSPSLSLGSFSSFALGSQPSASSRPPLDPARPPDGGPSNVVPRDPHPFDPWPEPLIDHLYPAGVLLPAPARAEPLPAISSPSPARAAVSHLVDPPAPAGEPPLTPPPSTPAAPPSPPPSPSTVAPDPPPPASAAPPSPSPAPPIIATDPPGPPSPAEPRPPPPPPGPGAACVGHCAFHPSIFFATLAPARPSAAHLAVAAAFSSIAPLVSAGKPKQPWFHALHLAPGFGAVFSSHHNLELHARRVGGENRKFRTLAEATVFALTGYPPTLSKLSSFLPALFAVLLNNKKGCFQHRLGHPDRTPKPEPDFSTSRFLSSIDAYSSRLSKHFE</sequence>
<feature type="compositionally biased region" description="Pro residues" evidence="1">
    <location>
        <begin position="132"/>
        <end position="205"/>
    </location>
</feature>
<protein>
    <submittedName>
        <fullName evidence="2">Uncharacterized protein</fullName>
    </submittedName>
</protein>
<evidence type="ECO:0000313" key="3">
    <source>
        <dbReference type="Proteomes" id="UP001515480"/>
    </source>
</evidence>
<name>A0AB34K569_PRYPA</name>
<gene>
    <name evidence="2" type="ORF">AB1Y20_009266</name>
</gene>
<dbReference type="Proteomes" id="UP001515480">
    <property type="component" value="Unassembled WGS sequence"/>
</dbReference>
<evidence type="ECO:0000313" key="2">
    <source>
        <dbReference type="EMBL" id="KAL1527890.1"/>
    </source>
</evidence>
<feature type="compositionally biased region" description="Low complexity" evidence="1">
    <location>
        <begin position="38"/>
        <end position="55"/>
    </location>
</feature>
<dbReference type="PRINTS" id="PR01217">
    <property type="entry name" value="PRICHEXTENSN"/>
</dbReference>
<accession>A0AB34K569</accession>
<evidence type="ECO:0000256" key="1">
    <source>
        <dbReference type="SAM" id="MobiDB-lite"/>
    </source>
</evidence>
<dbReference type="AlphaFoldDB" id="A0AB34K569"/>
<feature type="compositionally biased region" description="Low complexity" evidence="1">
    <location>
        <begin position="114"/>
        <end position="127"/>
    </location>
</feature>
<dbReference type="EMBL" id="JBGBPQ010000002">
    <property type="protein sequence ID" value="KAL1527890.1"/>
    <property type="molecule type" value="Genomic_DNA"/>
</dbReference>
<organism evidence="2 3">
    <name type="scientific">Prymnesium parvum</name>
    <name type="common">Toxic golden alga</name>
    <dbReference type="NCBI Taxonomy" id="97485"/>
    <lineage>
        <taxon>Eukaryota</taxon>
        <taxon>Haptista</taxon>
        <taxon>Haptophyta</taxon>
        <taxon>Prymnesiophyceae</taxon>
        <taxon>Prymnesiales</taxon>
        <taxon>Prymnesiaceae</taxon>
        <taxon>Prymnesium</taxon>
    </lineage>
</organism>
<feature type="region of interest" description="Disordered" evidence="1">
    <location>
        <begin position="114"/>
        <end position="206"/>
    </location>
</feature>
<reference evidence="2 3" key="1">
    <citation type="journal article" date="2024" name="Science">
        <title>Giant polyketide synthase enzymes in the biosynthesis of giant marine polyether toxins.</title>
        <authorList>
            <person name="Fallon T.R."/>
            <person name="Shende V.V."/>
            <person name="Wierzbicki I.H."/>
            <person name="Pendleton A.L."/>
            <person name="Watervoot N.F."/>
            <person name="Auber R.P."/>
            <person name="Gonzalez D.J."/>
            <person name="Wisecaver J.H."/>
            <person name="Moore B.S."/>
        </authorList>
    </citation>
    <scope>NUCLEOTIDE SEQUENCE [LARGE SCALE GENOMIC DNA]</scope>
    <source>
        <strain evidence="2 3">12B1</strain>
    </source>
</reference>
<keyword evidence="3" id="KW-1185">Reference proteome</keyword>
<comment type="caution">
    <text evidence="2">The sequence shown here is derived from an EMBL/GenBank/DDBJ whole genome shotgun (WGS) entry which is preliminary data.</text>
</comment>
<feature type="region of interest" description="Disordered" evidence="1">
    <location>
        <begin position="19"/>
        <end position="94"/>
    </location>
</feature>
<feature type="compositionally biased region" description="Pro residues" evidence="1">
    <location>
        <begin position="64"/>
        <end position="73"/>
    </location>
</feature>